<evidence type="ECO:0000313" key="2">
    <source>
        <dbReference type="Proteomes" id="UP000606115"/>
    </source>
</evidence>
<keyword evidence="2" id="KW-1185">Reference proteome</keyword>
<protein>
    <recommendedName>
        <fullName evidence="3">CueP family metal-binding protein</fullName>
    </recommendedName>
</protein>
<dbReference type="EMBL" id="BMKX01000010">
    <property type="protein sequence ID" value="GGJ71224.1"/>
    <property type="molecule type" value="Genomic_DNA"/>
</dbReference>
<evidence type="ECO:0008006" key="3">
    <source>
        <dbReference type="Google" id="ProtNLM"/>
    </source>
</evidence>
<organism evidence="1 2">
    <name type="scientific">Glutamicibacter ardleyensis</name>
    <dbReference type="NCBI Taxonomy" id="225894"/>
    <lineage>
        <taxon>Bacteria</taxon>
        <taxon>Bacillati</taxon>
        <taxon>Actinomycetota</taxon>
        <taxon>Actinomycetes</taxon>
        <taxon>Micrococcales</taxon>
        <taxon>Micrococcaceae</taxon>
        <taxon>Glutamicibacter</taxon>
    </lineage>
</organism>
<evidence type="ECO:0000313" key="1">
    <source>
        <dbReference type="EMBL" id="GGJ71224.1"/>
    </source>
</evidence>
<accession>A0ABQ2DTT7</accession>
<sequence length="212" mass="22675">MSRELAMNRGIGRRVAKTAAVAVVALAALTACSSAPEPDSQAGQMAVDAEHTGDFLAELGLEGLDAKQAIDKLDRLPTEQRPTEFTAQVQPSQLVLTHQSGRTAGLPMPEDQYYLSAAPYVNQTHSCHFHSLTTCLGELYGEEVEVKASNAETGEVLVNKSMETFDNGFIGLWVPRGITVDLEFAYEGKTAKSTVSTAGTTNATCLTQLQLV</sequence>
<gene>
    <name evidence="1" type="ORF">GCM10007173_32610</name>
</gene>
<reference evidence="2" key="1">
    <citation type="journal article" date="2019" name="Int. J. Syst. Evol. Microbiol.">
        <title>The Global Catalogue of Microorganisms (GCM) 10K type strain sequencing project: providing services to taxonomists for standard genome sequencing and annotation.</title>
        <authorList>
            <consortium name="The Broad Institute Genomics Platform"/>
            <consortium name="The Broad Institute Genome Sequencing Center for Infectious Disease"/>
            <person name="Wu L."/>
            <person name="Ma J."/>
        </authorList>
    </citation>
    <scope>NUCLEOTIDE SEQUENCE [LARGE SCALE GENOMIC DNA]</scope>
    <source>
        <strain evidence="2">CGMCC 1.3685</strain>
    </source>
</reference>
<dbReference type="PROSITE" id="PS51257">
    <property type="entry name" value="PROKAR_LIPOPROTEIN"/>
    <property type="match status" value="1"/>
</dbReference>
<dbReference type="NCBIfam" id="NF038094">
    <property type="entry name" value="CueP_fam"/>
    <property type="match status" value="1"/>
</dbReference>
<name>A0ABQ2DTT7_9MICC</name>
<dbReference type="InterPro" id="IPR047808">
    <property type="entry name" value="CueP-like"/>
</dbReference>
<proteinExistence type="predicted"/>
<dbReference type="Proteomes" id="UP000606115">
    <property type="component" value="Unassembled WGS sequence"/>
</dbReference>
<comment type="caution">
    <text evidence="1">The sequence shown here is derived from an EMBL/GenBank/DDBJ whole genome shotgun (WGS) entry which is preliminary data.</text>
</comment>
<dbReference type="GeneID" id="303305596"/>
<dbReference type="Pfam" id="PF21172">
    <property type="entry name" value="CueP"/>
    <property type="match status" value="1"/>
</dbReference>
<dbReference type="Gene3D" id="2.60.40.3700">
    <property type="match status" value="1"/>
</dbReference>
<dbReference type="RefSeq" id="WP_229677204.1">
    <property type="nucleotide sequence ID" value="NZ_BMKX01000010.1"/>
</dbReference>